<dbReference type="EMBL" id="RHWT01000046">
    <property type="protein sequence ID" value="RSB26375.1"/>
    <property type="molecule type" value="Genomic_DNA"/>
</dbReference>
<protein>
    <submittedName>
        <fullName evidence="1">Tail fiber assembly protein</fullName>
    </submittedName>
</protein>
<dbReference type="Pfam" id="PF02413">
    <property type="entry name" value="Caudo_TAP"/>
    <property type="match status" value="1"/>
</dbReference>
<dbReference type="Proteomes" id="UP000275321">
    <property type="component" value="Unassembled WGS sequence"/>
</dbReference>
<dbReference type="InterPro" id="IPR003458">
    <property type="entry name" value="Phage_T4_Gp38_tail_assem"/>
</dbReference>
<dbReference type="AlphaFoldDB" id="A0A427KFK3"/>
<evidence type="ECO:0000313" key="1">
    <source>
        <dbReference type="EMBL" id="RSB26375.1"/>
    </source>
</evidence>
<dbReference type="RefSeq" id="WP_014833334.1">
    <property type="nucleotide sequence ID" value="NZ_RHWT01000046.1"/>
</dbReference>
<gene>
    <name evidence="1" type="ORF">EGK68_22950</name>
</gene>
<dbReference type="PANTHER" id="PTHR34413">
    <property type="entry name" value="PROPHAGE TAIL FIBER ASSEMBLY PROTEIN HOMOLOG TFAE-RELATED-RELATED"/>
    <property type="match status" value="1"/>
</dbReference>
<dbReference type="PANTHER" id="PTHR34413:SF2">
    <property type="entry name" value="PROPHAGE TAIL FIBER ASSEMBLY PROTEIN HOMOLOG TFAE-RELATED"/>
    <property type="match status" value="1"/>
</dbReference>
<name>A0A427KFK3_ENTCL</name>
<accession>A0A427KFK3</accession>
<evidence type="ECO:0000313" key="2">
    <source>
        <dbReference type="Proteomes" id="UP000275321"/>
    </source>
</evidence>
<comment type="caution">
    <text evidence="1">The sequence shown here is derived from an EMBL/GenBank/DDBJ whole genome shotgun (WGS) entry which is preliminary data.</text>
</comment>
<dbReference type="InterPro" id="IPR051220">
    <property type="entry name" value="TFA_Chaperone"/>
</dbReference>
<reference evidence="1 2" key="1">
    <citation type="submission" date="2018-10" db="EMBL/GenBank/DDBJ databases">
        <title>Transmission dynamics of multidrug resistant bacteria on intensive care unit surfaces.</title>
        <authorList>
            <person name="D'Souza A.W."/>
            <person name="Potter R.F."/>
            <person name="Wallace M."/>
            <person name="Shupe A."/>
            <person name="Patel S."/>
            <person name="Sun S."/>
            <person name="Gul D."/>
            <person name="Kwon J.H."/>
            <person name="Andleeb S."/>
            <person name="Burnham C.-A.D."/>
            <person name="Dantas G."/>
        </authorList>
    </citation>
    <scope>NUCLEOTIDE SEQUENCE [LARGE SCALE GENOMIC DNA]</scope>
    <source>
        <strain evidence="1 2">EC_073</strain>
    </source>
</reference>
<proteinExistence type="predicted"/>
<sequence length="168" mass="19095">MIIKKFRLSGTEQIQGYSIANLISEDAQDWYEAQSLFEKDKLKFEFDENGIITRFSYDVSMLWPIGRSVADISKNLVPDGLSDNGEWMFDGEKIIPAPIDYVYLAESKKQILMSAATATIDPLEDASGLGIATKEEAELLVEWKKYRVLLNRVDISKAPDIEWPEKPQ</sequence>
<organism evidence="1 2">
    <name type="scientific">Enterobacter cloacae</name>
    <dbReference type="NCBI Taxonomy" id="550"/>
    <lineage>
        <taxon>Bacteria</taxon>
        <taxon>Pseudomonadati</taxon>
        <taxon>Pseudomonadota</taxon>
        <taxon>Gammaproteobacteria</taxon>
        <taxon>Enterobacterales</taxon>
        <taxon>Enterobacteriaceae</taxon>
        <taxon>Enterobacter</taxon>
        <taxon>Enterobacter cloacae complex</taxon>
    </lineage>
</organism>